<protein>
    <submittedName>
        <fullName evidence="1">Uncharacterized protein</fullName>
    </submittedName>
</protein>
<gene>
    <name evidence="1" type="ORF">UA74_14275</name>
</gene>
<dbReference type="AlphaFoldDB" id="A0AAC9LBJ3"/>
<dbReference type="KEGG" id="acad:UA74_14275"/>
<keyword evidence="2" id="KW-1185">Reference proteome</keyword>
<dbReference type="GO" id="GO:0016705">
    <property type="term" value="F:oxidoreductase activity, acting on paired donors, with incorporation or reduction of molecular oxygen"/>
    <property type="evidence" value="ECO:0007669"/>
    <property type="project" value="InterPro"/>
</dbReference>
<dbReference type="Proteomes" id="UP000185511">
    <property type="component" value="Chromosome"/>
</dbReference>
<dbReference type="InterPro" id="IPR036661">
    <property type="entry name" value="Luciferase-like_sf"/>
</dbReference>
<dbReference type="SUPFAM" id="SSF51679">
    <property type="entry name" value="Bacterial luciferase-like"/>
    <property type="match status" value="1"/>
</dbReference>
<accession>A0AAC9LBJ3</accession>
<proteinExistence type="predicted"/>
<dbReference type="RefSeq" id="WP_232237759.1">
    <property type="nucleotide sequence ID" value="NZ_CP016076.1"/>
</dbReference>
<evidence type="ECO:0000313" key="2">
    <source>
        <dbReference type="Proteomes" id="UP000185511"/>
    </source>
</evidence>
<sequence length="103" mass="11089">MRRLPALAEEEGRPTPRVTVGLSIGLGDVPASMIDVQVRSLTEYGISAEAARRSLVTGHPAEFAKRLGELADAGVSRVIGMPFTEDRMRQTELLAESARLLGD</sequence>
<evidence type="ECO:0000313" key="1">
    <source>
        <dbReference type="EMBL" id="APU14913.1"/>
    </source>
</evidence>
<dbReference type="Gene3D" id="3.20.20.30">
    <property type="entry name" value="Luciferase-like domain"/>
    <property type="match status" value="1"/>
</dbReference>
<dbReference type="EMBL" id="CP016076">
    <property type="protein sequence ID" value="APU14913.1"/>
    <property type="molecule type" value="Genomic_DNA"/>
</dbReference>
<reference evidence="2" key="1">
    <citation type="submission" date="2016-06" db="EMBL/GenBank/DDBJ databases">
        <title>Complete genome sequence of Actinoalloteichus fjordicus DSM 46855 (=ADI127-17), type strain of the new species Actinoalloteichus fjordicus.</title>
        <authorList>
            <person name="Ruckert C."/>
            <person name="Nouioui I."/>
            <person name="Willmese J."/>
            <person name="van Wezel G."/>
            <person name="Klenk H.-P."/>
            <person name="Kalinowski J."/>
            <person name="Zotchev S.B."/>
        </authorList>
    </citation>
    <scope>NUCLEOTIDE SEQUENCE [LARGE SCALE GENOMIC DNA]</scope>
    <source>
        <strain evidence="2">ADI127-7</strain>
    </source>
</reference>
<organism evidence="1 2">
    <name type="scientific">Actinoalloteichus fjordicus</name>
    <dbReference type="NCBI Taxonomy" id="1612552"/>
    <lineage>
        <taxon>Bacteria</taxon>
        <taxon>Bacillati</taxon>
        <taxon>Actinomycetota</taxon>
        <taxon>Actinomycetes</taxon>
        <taxon>Pseudonocardiales</taxon>
        <taxon>Pseudonocardiaceae</taxon>
        <taxon>Actinoalloteichus</taxon>
    </lineage>
</organism>
<name>A0AAC9LBJ3_9PSEU</name>